<dbReference type="Proteomes" id="UP000006643">
    <property type="component" value="Unassembled WGS sequence"/>
</dbReference>
<feature type="chain" id="PRO_5003013113" description="Secreted RxLR effector peptide protein" evidence="1">
    <location>
        <begin position="20"/>
        <end position="113"/>
    </location>
</feature>
<evidence type="ECO:0008006" key="4">
    <source>
        <dbReference type="Google" id="ProtNLM"/>
    </source>
</evidence>
<dbReference type="Gene3D" id="3.30.70.270">
    <property type="match status" value="1"/>
</dbReference>
<protein>
    <recommendedName>
        <fullName evidence="4">Secreted RxLR effector peptide protein</fullName>
    </recommendedName>
</protein>
<dbReference type="KEGG" id="pif:PITG_19522"/>
<dbReference type="HOGENOM" id="CLU_2138391_0_0_1"/>
<dbReference type="InterPro" id="IPR043128">
    <property type="entry name" value="Rev_trsase/Diguanyl_cyclase"/>
</dbReference>
<dbReference type="OrthoDB" id="126469at2759"/>
<evidence type="ECO:0000256" key="1">
    <source>
        <dbReference type="SAM" id="SignalP"/>
    </source>
</evidence>
<dbReference type="eggNOG" id="KOG0017">
    <property type="taxonomic scope" value="Eukaryota"/>
</dbReference>
<keyword evidence="3" id="KW-1185">Reference proteome</keyword>
<dbReference type="AlphaFoldDB" id="D0P061"/>
<dbReference type="GeneID" id="9467174"/>
<reference evidence="3" key="1">
    <citation type="journal article" date="2009" name="Nature">
        <title>Genome sequence and analysis of the Irish potato famine pathogen Phytophthora infestans.</title>
        <authorList>
            <consortium name="The Broad Institute Genome Sequencing Platform"/>
            <person name="Haas B.J."/>
            <person name="Kamoun S."/>
            <person name="Zody M.C."/>
            <person name="Jiang R.H."/>
            <person name="Handsaker R.E."/>
            <person name="Cano L.M."/>
            <person name="Grabherr M."/>
            <person name="Kodira C.D."/>
            <person name="Raffaele S."/>
            <person name="Torto-Alalibo T."/>
            <person name="Bozkurt T.O."/>
            <person name="Ah-Fong A.M."/>
            <person name="Alvarado L."/>
            <person name="Anderson V.L."/>
            <person name="Armstrong M.R."/>
            <person name="Avrova A."/>
            <person name="Baxter L."/>
            <person name="Beynon J."/>
            <person name="Boevink P.C."/>
            <person name="Bollmann S.R."/>
            <person name="Bos J.I."/>
            <person name="Bulone V."/>
            <person name="Cai G."/>
            <person name="Cakir C."/>
            <person name="Carrington J.C."/>
            <person name="Chawner M."/>
            <person name="Conti L."/>
            <person name="Costanzo S."/>
            <person name="Ewan R."/>
            <person name="Fahlgren N."/>
            <person name="Fischbach M.A."/>
            <person name="Fugelstad J."/>
            <person name="Gilroy E.M."/>
            <person name="Gnerre S."/>
            <person name="Green P.J."/>
            <person name="Grenville-Briggs L.J."/>
            <person name="Griffith J."/>
            <person name="Grunwald N.J."/>
            <person name="Horn K."/>
            <person name="Horner N.R."/>
            <person name="Hu C.H."/>
            <person name="Huitema E."/>
            <person name="Jeong D.H."/>
            <person name="Jones A.M."/>
            <person name="Jones J.D."/>
            <person name="Jones R.W."/>
            <person name="Karlsson E.K."/>
            <person name="Kunjeti S.G."/>
            <person name="Lamour K."/>
            <person name="Liu Z."/>
            <person name="Ma L."/>
            <person name="Maclean D."/>
            <person name="Chibucos M.C."/>
            <person name="McDonald H."/>
            <person name="McWalters J."/>
            <person name="Meijer H.J."/>
            <person name="Morgan W."/>
            <person name="Morris P.F."/>
            <person name="Munro C.A."/>
            <person name="O'Neill K."/>
            <person name="Ospina-Giraldo M."/>
            <person name="Pinzon A."/>
            <person name="Pritchard L."/>
            <person name="Ramsahoye B."/>
            <person name="Ren Q."/>
            <person name="Restrepo S."/>
            <person name="Roy S."/>
            <person name="Sadanandom A."/>
            <person name="Savidor A."/>
            <person name="Schornack S."/>
            <person name="Schwartz D.C."/>
            <person name="Schumann U.D."/>
            <person name="Schwessinger B."/>
            <person name="Seyer L."/>
            <person name="Sharpe T."/>
            <person name="Silvar C."/>
            <person name="Song J."/>
            <person name="Studholme D.J."/>
            <person name="Sykes S."/>
            <person name="Thines M."/>
            <person name="van de Vondervoort P.J."/>
            <person name="Phuntumart V."/>
            <person name="Wawra S."/>
            <person name="Weide R."/>
            <person name="Win J."/>
            <person name="Young C."/>
            <person name="Zhou S."/>
            <person name="Fry W."/>
            <person name="Meyers B.C."/>
            <person name="van West P."/>
            <person name="Ristaino J."/>
            <person name="Govers F."/>
            <person name="Birch P.R."/>
            <person name="Whisson S.C."/>
            <person name="Judelson H.S."/>
            <person name="Nusbaum C."/>
        </authorList>
    </citation>
    <scope>NUCLEOTIDE SEQUENCE [LARGE SCALE GENOMIC DNA]</scope>
    <source>
        <strain evidence="3">T30-4</strain>
    </source>
</reference>
<dbReference type="VEuPathDB" id="FungiDB:PITG_19522"/>
<organism evidence="2 3">
    <name type="scientific">Phytophthora infestans (strain T30-4)</name>
    <name type="common">Potato late blight agent</name>
    <dbReference type="NCBI Taxonomy" id="403677"/>
    <lineage>
        <taxon>Eukaryota</taxon>
        <taxon>Sar</taxon>
        <taxon>Stramenopiles</taxon>
        <taxon>Oomycota</taxon>
        <taxon>Peronosporomycetes</taxon>
        <taxon>Peronosporales</taxon>
        <taxon>Peronosporaceae</taxon>
        <taxon>Phytophthora</taxon>
    </lineage>
</organism>
<proteinExistence type="predicted"/>
<gene>
    <name evidence="2" type="ORF">PITG_19522</name>
</gene>
<dbReference type="EMBL" id="DS028212">
    <property type="protein sequence ID" value="EEY70231.1"/>
    <property type="molecule type" value="Genomic_DNA"/>
</dbReference>
<evidence type="ECO:0000313" key="3">
    <source>
        <dbReference type="Proteomes" id="UP000006643"/>
    </source>
</evidence>
<evidence type="ECO:0000313" key="2">
    <source>
        <dbReference type="EMBL" id="EEY70231.1"/>
    </source>
</evidence>
<dbReference type="RefSeq" id="XP_002996990.1">
    <property type="nucleotide sequence ID" value="XM_002996944.1"/>
</dbReference>
<accession>D0P061</accession>
<name>D0P061_PHYIT</name>
<keyword evidence="1" id="KW-0732">Signal</keyword>
<feature type="signal peptide" evidence="1">
    <location>
        <begin position="1"/>
        <end position="19"/>
    </location>
</feature>
<dbReference type="InParanoid" id="D0P061"/>
<sequence length="113" mass="12571">MLKRARVAALCALPLPATAAALQRLLCGAYWLRESIIEYAKHAAPLQSKLDAAFDGRSRKQRFAEGLALAWTPAEEPQYRDFLDCVATSTKLAFSSETATDDFATGYLQRRYI</sequence>